<dbReference type="PANTHER" id="PTHR47219">
    <property type="entry name" value="RAB GTPASE-ACTIVATING PROTEIN 1-LIKE"/>
    <property type="match status" value="1"/>
</dbReference>
<dbReference type="SMART" id="SM00164">
    <property type="entry name" value="TBC"/>
    <property type="match status" value="1"/>
</dbReference>
<dbReference type="SUPFAM" id="SSF47923">
    <property type="entry name" value="Ypt/Rab-GAP domain of gyp1p"/>
    <property type="match status" value="2"/>
</dbReference>
<evidence type="ECO:0000256" key="2">
    <source>
        <dbReference type="SAM" id="MobiDB-lite"/>
    </source>
</evidence>
<dbReference type="Proteomes" id="UP001445076">
    <property type="component" value="Unassembled WGS sequence"/>
</dbReference>
<dbReference type="Gene3D" id="1.10.8.270">
    <property type="entry name" value="putative rabgap domain of human tbc1 domain family member 14 like domains"/>
    <property type="match status" value="1"/>
</dbReference>
<evidence type="ECO:0000313" key="5">
    <source>
        <dbReference type="Proteomes" id="UP001445076"/>
    </source>
</evidence>
<dbReference type="InterPro" id="IPR000195">
    <property type="entry name" value="Rab-GAP-TBC_dom"/>
</dbReference>
<comment type="caution">
    <text evidence="4">The sequence shown here is derived from an EMBL/GenBank/DDBJ whole genome shotgun (WGS) entry which is preliminary data.</text>
</comment>
<proteinExistence type="predicted"/>
<feature type="compositionally biased region" description="Polar residues" evidence="2">
    <location>
        <begin position="669"/>
        <end position="684"/>
    </location>
</feature>
<feature type="compositionally biased region" description="Low complexity" evidence="2">
    <location>
        <begin position="513"/>
        <end position="524"/>
    </location>
</feature>
<dbReference type="AlphaFoldDB" id="A0AAW0YJF4"/>
<dbReference type="PANTHER" id="PTHR47219:SF19">
    <property type="entry name" value="USP6 N-TERMINAL-LIKE PROTEIN ISOFORM X1"/>
    <property type="match status" value="1"/>
</dbReference>
<feature type="region of interest" description="Disordered" evidence="2">
    <location>
        <begin position="507"/>
        <end position="589"/>
    </location>
</feature>
<dbReference type="InterPro" id="IPR050302">
    <property type="entry name" value="Rab_GAP_TBC_domain"/>
</dbReference>
<accession>A0AAW0YJF4</accession>
<gene>
    <name evidence="4" type="ORF">OTU49_010351</name>
</gene>
<evidence type="ECO:0000259" key="3">
    <source>
        <dbReference type="PROSITE" id="PS50086"/>
    </source>
</evidence>
<organism evidence="4 5">
    <name type="scientific">Cherax quadricarinatus</name>
    <name type="common">Australian red claw crayfish</name>
    <dbReference type="NCBI Taxonomy" id="27406"/>
    <lineage>
        <taxon>Eukaryota</taxon>
        <taxon>Metazoa</taxon>
        <taxon>Ecdysozoa</taxon>
        <taxon>Arthropoda</taxon>
        <taxon>Crustacea</taxon>
        <taxon>Multicrustacea</taxon>
        <taxon>Malacostraca</taxon>
        <taxon>Eumalacostraca</taxon>
        <taxon>Eucarida</taxon>
        <taxon>Decapoda</taxon>
        <taxon>Pleocyemata</taxon>
        <taxon>Astacidea</taxon>
        <taxon>Parastacoidea</taxon>
        <taxon>Parastacidae</taxon>
        <taxon>Cherax</taxon>
    </lineage>
</organism>
<dbReference type="Gene3D" id="1.10.10.750">
    <property type="entry name" value="Ypt/Rab-GAP domain of gyp1p, domain 1"/>
    <property type="match status" value="1"/>
</dbReference>
<keyword evidence="5" id="KW-1185">Reference proteome</keyword>
<keyword evidence="1" id="KW-0343">GTPase activation</keyword>
<reference evidence="4 5" key="1">
    <citation type="journal article" date="2024" name="BMC Genomics">
        <title>Genome assembly of redclaw crayfish (Cherax quadricarinatus) provides insights into its immune adaptation and hypoxia tolerance.</title>
        <authorList>
            <person name="Liu Z."/>
            <person name="Zheng J."/>
            <person name="Li H."/>
            <person name="Fang K."/>
            <person name="Wang S."/>
            <person name="He J."/>
            <person name="Zhou D."/>
            <person name="Weng S."/>
            <person name="Chi M."/>
            <person name="Gu Z."/>
            <person name="He J."/>
            <person name="Li F."/>
            <person name="Wang M."/>
        </authorList>
    </citation>
    <scope>NUCLEOTIDE SEQUENCE [LARGE SCALE GENOMIC DNA]</scope>
    <source>
        <strain evidence="4">ZL_2023a</strain>
    </source>
</reference>
<dbReference type="InterPro" id="IPR035969">
    <property type="entry name" value="Rab-GAP_TBC_sf"/>
</dbReference>
<dbReference type="GO" id="GO:0005096">
    <property type="term" value="F:GTPase activator activity"/>
    <property type="evidence" value="ECO:0007669"/>
    <property type="project" value="UniProtKB-KW"/>
</dbReference>
<feature type="compositionally biased region" description="Low complexity" evidence="2">
    <location>
        <begin position="569"/>
        <end position="580"/>
    </location>
</feature>
<dbReference type="GO" id="GO:0031267">
    <property type="term" value="F:small GTPase binding"/>
    <property type="evidence" value="ECO:0007669"/>
    <property type="project" value="TreeGrafter"/>
</dbReference>
<dbReference type="Gene3D" id="1.10.472.80">
    <property type="entry name" value="Ypt/Rab-GAP domain of gyp1p, domain 3"/>
    <property type="match status" value="1"/>
</dbReference>
<evidence type="ECO:0000256" key="1">
    <source>
        <dbReference type="ARBA" id="ARBA00022468"/>
    </source>
</evidence>
<dbReference type="PROSITE" id="PS50086">
    <property type="entry name" value="TBC_RABGAP"/>
    <property type="match status" value="1"/>
</dbReference>
<feature type="domain" description="Rab-GAP TBC" evidence="3">
    <location>
        <begin position="128"/>
        <end position="320"/>
    </location>
</feature>
<dbReference type="EMBL" id="JARKIK010000005">
    <property type="protein sequence ID" value="KAK8751795.1"/>
    <property type="molecule type" value="Genomic_DNA"/>
</dbReference>
<dbReference type="FunFam" id="1.10.8.270:FF:000010">
    <property type="entry name" value="Putative USP6 N-terminal-like protein"/>
    <property type="match status" value="1"/>
</dbReference>
<name>A0AAW0YJF4_CHEQU</name>
<protein>
    <recommendedName>
        <fullName evidence="3">Rab-GAP TBC domain-containing protein</fullName>
    </recommendedName>
</protein>
<dbReference type="Pfam" id="PF00566">
    <property type="entry name" value="RabGAP-TBC"/>
    <property type="match status" value="1"/>
</dbReference>
<evidence type="ECO:0000313" key="4">
    <source>
        <dbReference type="EMBL" id="KAK8751795.1"/>
    </source>
</evidence>
<dbReference type="FunFam" id="1.10.472.80:FF:000019">
    <property type="entry name" value="USP6 N-terminal like"/>
    <property type="match status" value="1"/>
</dbReference>
<sequence length="752" mass="86311">MTSNMDAARRNQDIRKMLNPDSRSLMGLSEEELLIRAREERATIVGRYNLGREEGAVIDPWEDPEFEVYHSTDRYGFIHDTRLPQSRSKEEEKRLEIELSRIPKWLKMIKSWDKYWDKDKFIKRIYKGIPDRFRGVVWAKLLLLEQIKEEQRGKYEEMRRLGCKWSTDVRQIDLDVNRTYRDHTMFRKRYDEKQQQLFHVLVAYSMYNQEVGYCQGMSQIAALLLMYLNEEDAFWALSALMSSPKYAMHGFFIPGFPKLLRYQQHHDKILEKFLPKLKKHLERNCIDSGLYTLKWFFQCFLDRVPFTLTLRLWDVFLMEGERLLIAFAYTILKLHRRQIARLDMDQILDYLQKKLEKNFGYEDDYVIESLEKAMEELKKAKLDHPGAPPDLELPQQPFGLFIEPTIEKESGIRRDFTDEERMITEKLMKRTETIGLNGSHLSVDRGSRYSLECSIDEVSSLGGVGGSRASLANTSLTSAADLSTLSSVTLARRGDIDAASIQSGRSLISPDTRSVQSVRSPRSPTELFRHSNSQSPSQSLPYQTNGYVHSDTRSIQSESEVVHNGILGSPSHSPSTPRPSCLSVSQTTLQDKEALLSEPATPKATETPDTVRIFVPYSGNTETVTPKTQVSKSPVEELKFITTSSKDPNKIMIHVDADDTLSSPRDHSSTPNSSPRDFSNSLDRTTLHNYSSSLDMSSQDLSTTLQDFSFTQDFVPQARTYSASFSPALPRLETSRSRPITLDSPEYNEGLL</sequence>
<feature type="region of interest" description="Disordered" evidence="2">
    <location>
        <begin position="657"/>
        <end position="684"/>
    </location>
</feature>
<feature type="compositionally biased region" description="Polar residues" evidence="2">
    <location>
        <begin position="530"/>
        <end position="559"/>
    </location>
</feature>